<evidence type="ECO:0000256" key="6">
    <source>
        <dbReference type="ARBA" id="ARBA00035289"/>
    </source>
</evidence>
<evidence type="ECO:0000256" key="8">
    <source>
        <dbReference type="SAM" id="MobiDB-lite"/>
    </source>
</evidence>
<dbReference type="PANTHER" id="PTHR21183">
    <property type="entry name" value="RIBOSOMAL PROTEIN L47, MITOCHONDRIAL-RELATED"/>
    <property type="match status" value="1"/>
</dbReference>
<dbReference type="InterPro" id="IPR010729">
    <property type="entry name" value="Ribosomal_uL29_mit"/>
</dbReference>
<evidence type="ECO:0000256" key="1">
    <source>
        <dbReference type="ARBA" id="ARBA00004173"/>
    </source>
</evidence>
<evidence type="ECO:0000256" key="3">
    <source>
        <dbReference type="ARBA" id="ARBA00022980"/>
    </source>
</evidence>
<keyword evidence="9" id="KW-1133">Transmembrane helix</keyword>
<evidence type="ECO:0000256" key="9">
    <source>
        <dbReference type="SAM" id="Phobius"/>
    </source>
</evidence>
<dbReference type="InterPro" id="IPR039899">
    <property type="entry name" value="BET1_SNARE"/>
</dbReference>
<dbReference type="Proteomes" id="UP001189429">
    <property type="component" value="Unassembled WGS sequence"/>
</dbReference>
<dbReference type="PROSITE" id="PS50192">
    <property type="entry name" value="T_SNARE"/>
    <property type="match status" value="1"/>
</dbReference>
<evidence type="ECO:0000313" key="12">
    <source>
        <dbReference type="Proteomes" id="UP001189429"/>
    </source>
</evidence>
<dbReference type="CDD" id="cd15853">
    <property type="entry name" value="SNARE_Bet1"/>
    <property type="match status" value="1"/>
</dbReference>
<dbReference type="SMART" id="SM00397">
    <property type="entry name" value="t_SNARE"/>
    <property type="match status" value="1"/>
</dbReference>
<comment type="subcellular location">
    <subcellularLocation>
        <location evidence="7">Endomembrane system</location>
        <topology evidence="7">Single-pass type IV membrane protein</topology>
    </subcellularLocation>
    <subcellularLocation>
        <location evidence="1">Mitochondrion</location>
    </subcellularLocation>
</comment>
<comment type="caution">
    <text evidence="11">The sequence shown here is derived from an EMBL/GenBank/DDBJ whole genome shotgun (WGS) entry which is preliminary data.</text>
</comment>
<feature type="compositionally biased region" description="Basic and acidic residues" evidence="8">
    <location>
        <begin position="35"/>
        <end position="46"/>
    </location>
</feature>
<feature type="region of interest" description="Disordered" evidence="8">
    <location>
        <begin position="1"/>
        <end position="46"/>
    </location>
</feature>
<keyword evidence="3" id="KW-0689">Ribosomal protein</keyword>
<accession>A0ABN9XBP2</accession>
<dbReference type="PANTHER" id="PTHR21183:SF18">
    <property type="entry name" value="LARGE RIBOSOMAL SUBUNIT PROTEIN UL29M"/>
    <property type="match status" value="1"/>
</dbReference>
<dbReference type="InterPro" id="IPR000727">
    <property type="entry name" value="T_SNARE_dom"/>
</dbReference>
<name>A0ABN9XBP2_9DINO</name>
<gene>
    <name evidence="11" type="ORF">PCOR1329_LOCUS75287</name>
</gene>
<keyword evidence="4" id="KW-0496">Mitochondrion</keyword>
<keyword evidence="9" id="KW-0812">Transmembrane</keyword>
<dbReference type="SUPFAM" id="SSF58038">
    <property type="entry name" value="SNARE fusion complex"/>
    <property type="match status" value="1"/>
</dbReference>
<keyword evidence="9" id="KW-0472">Membrane</keyword>
<evidence type="ECO:0000256" key="4">
    <source>
        <dbReference type="ARBA" id="ARBA00023128"/>
    </source>
</evidence>
<sequence>MSGENYYARQRVASRQVDQRAALFGSRGNAPPRGSKADHSADREALERQNDAEIGALAGKVERLGDIARGIGKQVKDSNSLLGGMAGELDKAGTLLKGTMNQLKVMMQQRSGKHLCYMVAFVLVLFFLMYLLRGMGKRRGIEEFWQGGTRDPELGSGEKFARAQSGDPWPAVLLRQKSFEDMHKLWYVLLKEKNFLMAEQHEARQQRARWKHHGRLKKVKLSMKRILTVLTRREIHQQGIRAQEILAKQEPRSQ</sequence>
<evidence type="ECO:0000256" key="7">
    <source>
        <dbReference type="ARBA" id="ARBA00046280"/>
    </source>
</evidence>
<comment type="similarity">
    <text evidence="2">Belongs to the universal ribosomal protein uL29 family.</text>
</comment>
<reference evidence="11" key="1">
    <citation type="submission" date="2023-10" db="EMBL/GenBank/DDBJ databases">
        <authorList>
            <person name="Chen Y."/>
            <person name="Shah S."/>
            <person name="Dougan E. K."/>
            <person name="Thang M."/>
            <person name="Chan C."/>
        </authorList>
    </citation>
    <scope>NUCLEOTIDE SEQUENCE [LARGE SCALE GENOMIC DNA]</scope>
</reference>
<feature type="transmembrane region" description="Helical" evidence="9">
    <location>
        <begin position="114"/>
        <end position="132"/>
    </location>
</feature>
<evidence type="ECO:0000259" key="10">
    <source>
        <dbReference type="PROSITE" id="PS50192"/>
    </source>
</evidence>
<dbReference type="InterPro" id="IPR038340">
    <property type="entry name" value="MRP-L47_sf"/>
</dbReference>
<proteinExistence type="inferred from homology"/>
<dbReference type="Gene3D" id="6.10.330.20">
    <property type="match status" value="1"/>
</dbReference>
<keyword evidence="5" id="KW-0687">Ribonucleoprotein</keyword>
<dbReference type="EMBL" id="CAUYUJ010020264">
    <property type="protein sequence ID" value="CAK0896966.1"/>
    <property type="molecule type" value="Genomic_DNA"/>
</dbReference>
<evidence type="ECO:0000256" key="5">
    <source>
        <dbReference type="ARBA" id="ARBA00023274"/>
    </source>
</evidence>
<dbReference type="Pfam" id="PF06984">
    <property type="entry name" value="MRP-L47"/>
    <property type="match status" value="1"/>
</dbReference>
<organism evidence="11 12">
    <name type="scientific">Prorocentrum cordatum</name>
    <dbReference type="NCBI Taxonomy" id="2364126"/>
    <lineage>
        <taxon>Eukaryota</taxon>
        <taxon>Sar</taxon>
        <taxon>Alveolata</taxon>
        <taxon>Dinophyceae</taxon>
        <taxon>Prorocentrales</taxon>
        <taxon>Prorocentraceae</taxon>
        <taxon>Prorocentrum</taxon>
    </lineage>
</organism>
<protein>
    <recommendedName>
        <fullName evidence="6">Large ribosomal subunit protein uL29m</fullName>
    </recommendedName>
</protein>
<evidence type="ECO:0000256" key="2">
    <source>
        <dbReference type="ARBA" id="ARBA00009254"/>
    </source>
</evidence>
<dbReference type="Gene3D" id="1.20.5.110">
    <property type="match status" value="1"/>
</dbReference>
<evidence type="ECO:0000313" key="11">
    <source>
        <dbReference type="EMBL" id="CAK0896966.1"/>
    </source>
</evidence>
<keyword evidence="12" id="KW-1185">Reference proteome</keyword>
<feature type="domain" description="T-SNARE coiled-coil homology" evidence="10">
    <location>
        <begin position="44"/>
        <end position="106"/>
    </location>
</feature>